<dbReference type="KEGG" id="luo:HHL09_05635"/>
<evidence type="ECO:0000313" key="1">
    <source>
        <dbReference type="EMBL" id="QJE95279.1"/>
    </source>
</evidence>
<dbReference type="EMBL" id="CP051774">
    <property type="protein sequence ID" value="QJE95279.1"/>
    <property type="molecule type" value="Genomic_DNA"/>
</dbReference>
<name>A0A858RFR1_9BACT</name>
<dbReference type="AlphaFoldDB" id="A0A858RFR1"/>
<protein>
    <submittedName>
        <fullName evidence="1">DUF5131 family protein</fullName>
    </submittedName>
</protein>
<accession>A0A858RFR1</accession>
<evidence type="ECO:0000313" key="2">
    <source>
        <dbReference type="Proteomes" id="UP000501812"/>
    </source>
</evidence>
<dbReference type="Proteomes" id="UP000501812">
    <property type="component" value="Chromosome"/>
</dbReference>
<dbReference type="Pfam" id="PF07505">
    <property type="entry name" value="DUF5131"/>
    <property type="match status" value="1"/>
</dbReference>
<organism evidence="1 2">
    <name type="scientific">Luteolibacter luteus</name>
    <dbReference type="NCBI Taxonomy" id="2728835"/>
    <lineage>
        <taxon>Bacteria</taxon>
        <taxon>Pseudomonadati</taxon>
        <taxon>Verrucomicrobiota</taxon>
        <taxon>Verrucomicrobiia</taxon>
        <taxon>Verrucomicrobiales</taxon>
        <taxon>Verrucomicrobiaceae</taxon>
        <taxon>Luteolibacter</taxon>
    </lineage>
</organism>
<sequence length="342" mass="37510">MFPSSKHVADVVASVLSGLGVGKVEAIAETRAVFGSLLVTDLYHKRGVLAAAILTKLGAYSKKAVRAVALAISGAVRCYAAVLHLRHGANDENPLKFTNKGYATKFEKVTEFPGRMEQAAKWSDLSGTKRPGSPWLDGLPRLIFVSDMGDALSAGVSFEFQKKEIVDVATSLHSRAHVWLWLTKRPARMVRFSRWLEAQGVAWPDNLVPMTSVMGQKMAKGVSLLAQIPAKVRGLSVEPLWENVELDLTGIDWCLVGGESGFQAEPFDLAWARSLRDHARKCGVAFFMKQLGTKPQAGGQPVVLKDKHGGEWDEWPEDLRVREFPPAFLQIAEPRKGARKQG</sequence>
<reference evidence="1 2" key="1">
    <citation type="submission" date="2020-04" db="EMBL/GenBank/DDBJ databases">
        <title>Luteolibacter sp. G-1-1-1 isolated from soil.</title>
        <authorList>
            <person name="Dahal R.H."/>
        </authorList>
    </citation>
    <scope>NUCLEOTIDE SEQUENCE [LARGE SCALE GENOMIC DNA]</scope>
    <source>
        <strain evidence="1 2">G-1-1-1</strain>
    </source>
</reference>
<dbReference type="RefSeq" id="WP_169453575.1">
    <property type="nucleotide sequence ID" value="NZ_CP051774.1"/>
</dbReference>
<keyword evidence="2" id="KW-1185">Reference proteome</keyword>
<dbReference type="InterPro" id="IPR011101">
    <property type="entry name" value="DUF5131"/>
</dbReference>
<proteinExistence type="predicted"/>
<gene>
    <name evidence="1" type="ORF">HHL09_05635</name>
</gene>